<gene>
    <name evidence="2" type="ORF">MNBD_BACTEROID05-629</name>
</gene>
<reference evidence="2" key="1">
    <citation type="submission" date="2018-06" db="EMBL/GenBank/DDBJ databases">
        <authorList>
            <person name="Zhirakovskaya E."/>
        </authorList>
    </citation>
    <scope>NUCLEOTIDE SEQUENCE</scope>
</reference>
<keyword evidence="1" id="KW-1133">Transmembrane helix</keyword>
<protein>
    <submittedName>
        <fullName evidence="2">Uncharacterized protein</fullName>
    </submittedName>
</protein>
<proteinExistence type="predicted"/>
<evidence type="ECO:0000256" key="1">
    <source>
        <dbReference type="SAM" id="Phobius"/>
    </source>
</evidence>
<evidence type="ECO:0000313" key="2">
    <source>
        <dbReference type="EMBL" id="VAW16950.1"/>
    </source>
</evidence>
<dbReference type="AlphaFoldDB" id="A0A3B0TJM7"/>
<sequence>MFGEKKFVGIVNNNILNEILGISMIVGSILVAFSKEKDEDEFISKIRLESLVWATYLNYAILFLAFIFVYDLSFLWVMIFNMFTILIFFIIRFNWQIRKFRKTAES</sequence>
<feature type="transmembrane region" description="Helical" evidence="1">
    <location>
        <begin position="46"/>
        <end position="68"/>
    </location>
</feature>
<accession>A0A3B0TJM7</accession>
<feature type="transmembrane region" description="Helical" evidence="1">
    <location>
        <begin position="15"/>
        <end position="34"/>
    </location>
</feature>
<dbReference type="EMBL" id="UOEN01000349">
    <property type="protein sequence ID" value="VAW16950.1"/>
    <property type="molecule type" value="Genomic_DNA"/>
</dbReference>
<organism evidence="2">
    <name type="scientific">hydrothermal vent metagenome</name>
    <dbReference type="NCBI Taxonomy" id="652676"/>
    <lineage>
        <taxon>unclassified sequences</taxon>
        <taxon>metagenomes</taxon>
        <taxon>ecological metagenomes</taxon>
    </lineage>
</organism>
<name>A0A3B0TJM7_9ZZZZ</name>
<keyword evidence="1" id="KW-0472">Membrane</keyword>
<feature type="transmembrane region" description="Helical" evidence="1">
    <location>
        <begin position="74"/>
        <end position="95"/>
    </location>
</feature>
<keyword evidence="1" id="KW-0812">Transmembrane</keyword>